<accession>A0A0P7UFN5</accession>
<proteinExistence type="predicted"/>
<feature type="compositionally biased region" description="Basic residues" evidence="1">
    <location>
        <begin position="60"/>
        <end position="70"/>
    </location>
</feature>
<dbReference type="EMBL" id="JARO02005404">
    <property type="protein sequence ID" value="KPP66844.1"/>
    <property type="molecule type" value="Genomic_DNA"/>
</dbReference>
<dbReference type="AlphaFoldDB" id="A0A0P7UFN5"/>
<dbReference type="Proteomes" id="UP000034805">
    <property type="component" value="Unassembled WGS sequence"/>
</dbReference>
<name>A0A0P7UFN5_SCLFO</name>
<sequence>CPPLEDGPSTSRTQDALNDAIPLSALAPVRKLPEPISSSQAGAETPVRGSLPGRRVTALSRRRSSSRMRTKKETGGGAVAVGPAGNVGAGEPHASTTAGVSSLAHLSPPLRLRLHGRDARALGTPSCLKSCFRLCEKASRRHRPK</sequence>
<evidence type="ECO:0000313" key="2">
    <source>
        <dbReference type="EMBL" id="KPP66844.1"/>
    </source>
</evidence>
<comment type="caution">
    <text evidence="2">The sequence shown here is derived from an EMBL/GenBank/DDBJ whole genome shotgun (WGS) entry which is preliminary data.</text>
</comment>
<organism evidence="2 3">
    <name type="scientific">Scleropages formosus</name>
    <name type="common">Asian bonytongue</name>
    <name type="synonym">Osteoglossum formosum</name>
    <dbReference type="NCBI Taxonomy" id="113540"/>
    <lineage>
        <taxon>Eukaryota</taxon>
        <taxon>Metazoa</taxon>
        <taxon>Chordata</taxon>
        <taxon>Craniata</taxon>
        <taxon>Vertebrata</taxon>
        <taxon>Euteleostomi</taxon>
        <taxon>Actinopterygii</taxon>
        <taxon>Neopterygii</taxon>
        <taxon>Teleostei</taxon>
        <taxon>Osteoglossocephala</taxon>
        <taxon>Osteoglossomorpha</taxon>
        <taxon>Osteoglossiformes</taxon>
        <taxon>Osteoglossidae</taxon>
        <taxon>Scleropages</taxon>
    </lineage>
</organism>
<gene>
    <name evidence="2" type="ORF">Z043_114615</name>
</gene>
<protein>
    <submittedName>
        <fullName evidence="2">Uncharacterized protein</fullName>
    </submittedName>
</protein>
<feature type="region of interest" description="Disordered" evidence="1">
    <location>
        <begin position="1"/>
        <end position="102"/>
    </location>
</feature>
<evidence type="ECO:0000313" key="3">
    <source>
        <dbReference type="Proteomes" id="UP000034805"/>
    </source>
</evidence>
<reference evidence="2 3" key="1">
    <citation type="submission" date="2015-08" db="EMBL/GenBank/DDBJ databases">
        <title>The genome of the Asian arowana (Scleropages formosus).</title>
        <authorList>
            <person name="Tan M.H."/>
            <person name="Gan H.M."/>
            <person name="Croft L.J."/>
            <person name="Austin C.M."/>
        </authorList>
    </citation>
    <scope>NUCLEOTIDE SEQUENCE [LARGE SCALE GENOMIC DNA]</scope>
    <source>
        <strain evidence="2">Aro1</strain>
    </source>
</reference>
<feature type="compositionally biased region" description="Low complexity" evidence="1">
    <location>
        <begin position="80"/>
        <end position="90"/>
    </location>
</feature>
<evidence type="ECO:0000256" key="1">
    <source>
        <dbReference type="SAM" id="MobiDB-lite"/>
    </source>
</evidence>
<feature type="non-terminal residue" evidence="2">
    <location>
        <position position="1"/>
    </location>
</feature>